<dbReference type="Pfam" id="PF00248">
    <property type="entry name" value="Aldo_ket_red"/>
    <property type="match status" value="1"/>
</dbReference>
<accession>A0A5C1QP36</accession>
<dbReference type="RefSeq" id="WP_149486404.1">
    <property type="nucleotide sequence ID" value="NZ_CP036150.1"/>
</dbReference>
<proteinExistence type="predicted"/>
<evidence type="ECO:0000259" key="1">
    <source>
        <dbReference type="Pfam" id="PF00248"/>
    </source>
</evidence>
<dbReference type="OrthoDB" id="9804790at2"/>
<name>A0A5C1QP36_9SPIO</name>
<dbReference type="KEGG" id="ock:EXM22_10105"/>
<protein>
    <submittedName>
        <fullName evidence="2">Aldo/keto reductase</fullName>
    </submittedName>
</protein>
<dbReference type="PANTHER" id="PTHR43312:SF1">
    <property type="entry name" value="NADP-DEPENDENT OXIDOREDUCTASE DOMAIN-CONTAINING PROTEIN"/>
    <property type="match status" value="1"/>
</dbReference>
<dbReference type="EMBL" id="CP036150">
    <property type="protein sequence ID" value="QEN08324.1"/>
    <property type="molecule type" value="Genomic_DNA"/>
</dbReference>
<dbReference type="InterPro" id="IPR036812">
    <property type="entry name" value="NAD(P)_OxRdtase_dom_sf"/>
</dbReference>
<dbReference type="InterPro" id="IPR023210">
    <property type="entry name" value="NADP_OxRdtase_dom"/>
</dbReference>
<sequence length="372" mass="41662">MENQNMVLPKVQLGNTGYSVSQLALGGFHQVEISSDIIDKVVTAYQQFGGNYIETARSYGDGASEKKLGRVLEGRRDQFILCSKSGAEGAREIRRDIEASLTNLQTDHIEFYYFHGVPDEDKLERILSPGGALEGMLKAKEEGLIGGIGLSSHNLPMYIKGMSALPVDLILIWCNYLEDMYLPEIKDEIFPFARKRNIGITAMKPLGDGFLYRSPNMAMRYAMSNHPDVLVCGMNTLQHVSEAVEAVCQGPLTAAEQSSLLMDAPELGNYVCRQCGNCSAQLKELFRLEGYVDRQMIDYLEHDPADYALRLRLSSWFSMREKGLSVFKKKKWDEMKLLKEAASVSCPYRIDVSRKVRLSLAKLSGGNLILFE</sequence>
<dbReference type="Proteomes" id="UP000324209">
    <property type="component" value="Chromosome"/>
</dbReference>
<feature type="domain" description="NADP-dependent oxidoreductase" evidence="1">
    <location>
        <begin position="40"/>
        <end position="212"/>
    </location>
</feature>
<dbReference type="CDD" id="cd19100">
    <property type="entry name" value="AKR_unchar"/>
    <property type="match status" value="1"/>
</dbReference>
<reference evidence="2 3" key="1">
    <citation type="submission" date="2019-02" db="EMBL/GenBank/DDBJ databases">
        <title>Complete Genome Sequence and Methylome Analysis of free living Spirochaetas.</title>
        <authorList>
            <person name="Fomenkov A."/>
            <person name="Dubinina G."/>
            <person name="Leshcheva N."/>
            <person name="Mikheeva N."/>
            <person name="Grabovich M."/>
            <person name="Vincze T."/>
            <person name="Roberts R.J."/>
        </authorList>
    </citation>
    <scope>NUCLEOTIDE SEQUENCE [LARGE SCALE GENOMIC DNA]</scope>
    <source>
        <strain evidence="2 3">K2</strain>
    </source>
</reference>
<dbReference type="AlphaFoldDB" id="A0A5C1QP36"/>
<organism evidence="2 3">
    <name type="scientific">Oceanispirochaeta crateris</name>
    <dbReference type="NCBI Taxonomy" id="2518645"/>
    <lineage>
        <taxon>Bacteria</taxon>
        <taxon>Pseudomonadati</taxon>
        <taxon>Spirochaetota</taxon>
        <taxon>Spirochaetia</taxon>
        <taxon>Spirochaetales</taxon>
        <taxon>Spirochaetaceae</taxon>
        <taxon>Oceanispirochaeta</taxon>
    </lineage>
</organism>
<dbReference type="InterPro" id="IPR053135">
    <property type="entry name" value="AKR2_Oxidoreductase"/>
</dbReference>
<keyword evidence="3" id="KW-1185">Reference proteome</keyword>
<dbReference type="Gene3D" id="3.20.20.100">
    <property type="entry name" value="NADP-dependent oxidoreductase domain"/>
    <property type="match status" value="1"/>
</dbReference>
<evidence type="ECO:0000313" key="3">
    <source>
        <dbReference type="Proteomes" id="UP000324209"/>
    </source>
</evidence>
<evidence type="ECO:0000313" key="2">
    <source>
        <dbReference type="EMBL" id="QEN08324.1"/>
    </source>
</evidence>
<dbReference type="PANTHER" id="PTHR43312">
    <property type="entry name" value="D-THREO-ALDOSE 1-DEHYDROGENASE"/>
    <property type="match status" value="1"/>
</dbReference>
<gene>
    <name evidence="2" type="ORF">EXM22_10105</name>
</gene>
<dbReference type="SUPFAM" id="SSF51430">
    <property type="entry name" value="NAD(P)-linked oxidoreductase"/>
    <property type="match status" value="1"/>
</dbReference>